<sequence length="169" mass="19082">MGGRWGVTGVLDDCLCDIDSIDNFNTFKIFPKIKKLQERDYFRYYKSKIPVGIKAGNSNKASICLSSFKSSGTQPRSFPMHFDEKSMFAGDKKGAKSLKTRKGYKYCLVGKGDLTRQMDRETAHSTKSVSLMATRTDTITFLSQVPVFTSTAQVKFTNRKTRLMKSEAR</sequence>
<evidence type="ECO:0000256" key="10">
    <source>
        <dbReference type="ARBA" id="ARBA00023002"/>
    </source>
</evidence>
<dbReference type="AlphaFoldDB" id="A0A212CP64"/>
<keyword evidence="12" id="KW-1015">Disulfide bond</keyword>
<keyword evidence="8" id="KW-0274">FAD</keyword>
<dbReference type="GO" id="GO:0071949">
    <property type="term" value="F:FAD binding"/>
    <property type="evidence" value="ECO:0007669"/>
    <property type="project" value="InterPro"/>
</dbReference>
<dbReference type="PANTHER" id="PTHR12613">
    <property type="entry name" value="ERO1-RELATED"/>
    <property type="match status" value="1"/>
</dbReference>
<dbReference type="GO" id="GO:0034975">
    <property type="term" value="P:protein folding in endoplasmic reticulum"/>
    <property type="evidence" value="ECO:0007669"/>
    <property type="project" value="InterPro"/>
</dbReference>
<name>A0A212CP64_CEREH</name>
<comment type="subcellular location">
    <subcellularLocation>
        <location evidence="2">Endoplasmic reticulum membrane</location>
        <topology evidence="2">Peripheral membrane protein</topology>
        <orientation evidence="2">Lumenal side</orientation>
    </subcellularLocation>
</comment>
<keyword evidence="10" id="KW-0560">Oxidoreductase</keyword>
<dbReference type="SUPFAM" id="SSF110019">
    <property type="entry name" value="ERO1-like"/>
    <property type="match status" value="1"/>
</dbReference>
<dbReference type="GO" id="GO:0016972">
    <property type="term" value="F:thiol oxidase activity"/>
    <property type="evidence" value="ECO:0007669"/>
    <property type="project" value="InterPro"/>
</dbReference>
<proteinExistence type="inferred from homology"/>
<evidence type="ECO:0000256" key="1">
    <source>
        <dbReference type="ARBA" id="ARBA00001974"/>
    </source>
</evidence>
<dbReference type="Proteomes" id="UP000242450">
    <property type="component" value="Chromosome 15"/>
</dbReference>
<protein>
    <submittedName>
        <fullName evidence="15">ERO1B</fullName>
    </submittedName>
</protein>
<keyword evidence="7" id="KW-0256">Endoplasmic reticulum</keyword>
<dbReference type="GO" id="GO:0015035">
    <property type="term" value="F:protein-disulfide reductase activity"/>
    <property type="evidence" value="ECO:0007669"/>
    <property type="project" value="InterPro"/>
</dbReference>
<evidence type="ECO:0000256" key="13">
    <source>
        <dbReference type="ARBA" id="ARBA00023180"/>
    </source>
</evidence>
<comment type="similarity">
    <text evidence="3">Belongs to the EROs family.</text>
</comment>
<evidence type="ECO:0000313" key="16">
    <source>
        <dbReference type="Proteomes" id="UP000242450"/>
    </source>
</evidence>
<keyword evidence="6" id="KW-0732">Signal</keyword>
<reference evidence="15 16" key="1">
    <citation type="journal article" date="2018" name="Mol. Genet. Genomics">
        <title>The red deer Cervus elaphus genome CerEla1.0: sequencing, annotating, genes, and chromosomes.</title>
        <authorList>
            <person name="Bana N.A."/>
            <person name="Nyiri A."/>
            <person name="Nagy J."/>
            <person name="Frank K."/>
            <person name="Nagy T."/>
            <person name="Steger V."/>
            <person name="Schiller M."/>
            <person name="Lakatos P."/>
            <person name="Sugar L."/>
            <person name="Horn P."/>
            <person name="Barta E."/>
            <person name="Orosz L."/>
        </authorList>
    </citation>
    <scope>NUCLEOTIDE SEQUENCE [LARGE SCALE GENOMIC DNA]</scope>
    <source>
        <strain evidence="15">Hungarian</strain>
    </source>
</reference>
<evidence type="ECO:0000256" key="11">
    <source>
        <dbReference type="ARBA" id="ARBA00023136"/>
    </source>
</evidence>
<keyword evidence="13" id="KW-0325">Glycoprotein</keyword>
<evidence type="ECO:0000256" key="7">
    <source>
        <dbReference type="ARBA" id="ARBA00022824"/>
    </source>
</evidence>
<gene>
    <name evidence="15" type="ORF">Celaphus_00008157</name>
</gene>
<organism evidence="15 16">
    <name type="scientific">Cervus elaphus hippelaphus</name>
    <name type="common">European red deer</name>
    <dbReference type="NCBI Taxonomy" id="46360"/>
    <lineage>
        <taxon>Eukaryota</taxon>
        <taxon>Metazoa</taxon>
        <taxon>Chordata</taxon>
        <taxon>Craniata</taxon>
        <taxon>Vertebrata</taxon>
        <taxon>Euteleostomi</taxon>
        <taxon>Mammalia</taxon>
        <taxon>Eutheria</taxon>
        <taxon>Laurasiatheria</taxon>
        <taxon>Artiodactyla</taxon>
        <taxon>Ruminantia</taxon>
        <taxon>Pecora</taxon>
        <taxon>Cervidae</taxon>
        <taxon>Cervinae</taxon>
        <taxon>Cervus</taxon>
    </lineage>
</organism>
<comment type="caution">
    <text evidence="15">The sequence shown here is derived from an EMBL/GenBank/DDBJ whole genome shotgun (WGS) entry which is preliminary data.</text>
</comment>
<evidence type="ECO:0000256" key="8">
    <source>
        <dbReference type="ARBA" id="ARBA00022827"/>
    </source>
</evidence>
<evidence type="ECO:0000256" key="9">
    <source>
        <dbReference type="ARBA" id="ARBA00022982"/>
    </source>
</evidence>
<evidence type="ECO:0000256" key="2">
    <source>
        <dbReference type="ARBA" id="ARBA00004367"/>
    </source>
</evidence>
<evidence type="ECO:0000256" key="4">
    <source>
        <dbReference type="ARBA" id="ARBA00022448"/>
    </source>
</evidence>
<accession>A0A212CP64</accession>
<dbReference type="EMBL" id="MKHE01000015">
    <property type="protein sequence ID" value="OWK07828.1"/>
    <property type="molecule type" value="Genomic_DNA"/>
</dbReference>
<keyword evidence="16" id="KW-1185">Reference proteome</keyword>
<evidence type="ECO:0000256" key="12">
    <source>
        <dbReference type="ARBA" id="ARBA00023157"/>
    </source>
</evidence>
<dbReference type="InterPro" id="IPR007266">
    <property type="entry name" value="Ero1"/>
</dbReference>
<evidence type="ECO:0000256" key="3">
    <source>
        <dbReference type="ARBA" id="ARBA00008277"/>
    </source>
</evidence>
<dbReference type="PANTHER" id="PTHR12613:SF2">
    <property type="entry name" value="ERO1-LIKE PROTEIN BETA"/>
    <property type="match status" value="1"/>
</dbReference>
<dbReference type="OrthoDB" id="269384at2759"/>
<evidence type="ECO:0000256" key="6">
    <source>
        <dbReference type="ARBA" id="ARBA00022729"/>
    </source>
</evidence>
<keyword evidence="4" id="KW-0813">Transport</keyword>
<keyword evidence="9" id="KW-0249">Electron transport</keyword>
<evidence type="ECO:0000256" key="5">
    <source>
        <dbReference type="ARBA" id="ARBA00022630"/>
    </source>
</evidence>
<dbReference type="GO" id="GO:0005789">
    <property type="term" value="C:endoplasmic reticulum membrane"/>
    <property type="evidence" value="ECO:0007669"/>
    <property type="project" value="UniProtKB-SubCell"/>
</dbReference>
<evidence type="ECO:0000256" key="14">
    <source>
        <dbReference type="ARBA" id="ARBA00023284"/>
    </source>
</evidence>
<comment type="cofactor">
    <cofactor evidence="1">
        <name>FAD</name>
        <dbReference type="ChEBI" id="CHEBI:57692"/>
    </cofactor>
</comment>
<keyword evidence="11" id="KW-0472">Membrane</keyword>
<keyword evidence="5" id="KW-0285">Flavoprotein</keyword>
<dbReference type="InterPro" id="IPR037192">
    <property type="entry name" value="ERO1-like_sf"/>
</dbReference>
<keyword evidence="14" id="KW-0676">Redox-active center</keyword>
<evidence type="ECO:0000313" key="15">
    <source>
        <dbReference type="EMBL" id="OWK07828.1"/>
    </source>
</evidence>